<dbReference type="Pfam" id="PF04073">
    <property type="entry name" value="tRNA_edit"/>
    <property type="match status" value="1"/>
</dbReference>
<dbReference type="AlphaFoldDB" id="A0A832I254"/>
<organism evidence="6">
    <name type="scientific">Eiseniibacteriota bacterium</name>
    <dbReference type="NCBI Taxonomy" id="2212470"/>
    <lineage>
        <taxon>Bacteria</taxon>
        <taxon>Candidatus Eiseniibacteriota</taxon>
    </lineage>
</organism>
<evidence type="ECO:0000256" key="3">
    <source>
        <dbReference type="ARBA" id="ARBA00023239"/>
    </source>
</evidence>
<evidence type="ECO:0000256" key="2">
    <source>
        <dbReference type="ARBA" id="ARBA00022917"/>
    </source>
</evidence>
<proteinExistence type="inferred from homology"/>
<gene>
    <name evidence="6" type="primary">ybaK</name>
    <name evidence="6" type="ORF">ENR23_10160</name>
</gene>
<dbReference type="NCBIfam" id="TIGR00011">
    <property type="entry name" value="YbaK_EbsC"/>
    <property type="match status" value="1"/>
</dbReference>
<feature type="domain" description="YbaK/aminoacyl-tRNA synthetase-associated" evidence="5">
    <location>
        <begin position="32"/>
        <end position="143"/>
    </location>
</feature>
<evidence type="ECO:0000256" key="4">
    <source>
        <dbReference type="PIRNR" id="PIRNR006181"/>
    </source>
</evidence>
<dbReference type="CDD" id="cd00002">
    <property type="entry name" value="YbaK_deacylase"/>
    <property type="match status" value="1"/>
</dbReference>
<evidence type="ECO:0000313" key="6">
    <source>
        <dbReference type="EMBL" id="HGZ43769.1"/>
    </source>
</evidence>
<dbReference type="EC" id="4.2.-.-" evidence="4"/>
<dbReference type="Gene3D" id="3.90.960.10">
    <property type="entry name" value="YbaK/aminoacyl-tRNA synthetase-associated domain"/>
    <property type="match status" value="1"/>
</dbReference>
<dbReference type="PIRSF" id="PIRSF006181">
    <property type="entry name" value="EbsC_YbaK"/>
    <property type="match status" value="1"/>
</dbReference>
<comment type="caution">
    <text evidence="6">The sequence shown here is derived from an EMBL/GenBank/DDBJ whole genome shotgun (WGS) entry which is preliminary data.</text>
</comment>
<dbReference type="GO" id="GO:0016829">
    <property type="term" value="F:lyase activity"/>
    <property type="evidence" value="ECO:0007669"/>
    <property type="project" value="UniProtKB-KW"/>
</dbReference>
<dbReference type="SUPFAM" id="SSF55826">
    <property type="entry name" value="YbaK/ProRS associated domain"/>
    <property type="match status" value="1"/>
</dbReference>
<dbReference type="GO" id="GO:0002161">
    <property type="term" value="F:aminoacyl-tRNA deacylase activity"/>
    <property type="evidence" value="ECO:0007669"/>
    <property type="project" value="InterPro"/>
</dbReference>
<reference evidence="6" key="1">
    <citation type="journal article" date="2020" name="mSystems">
        <title>Genome- and Community-Level Interaction Insights into Carbon Utilization and Element Cycling Functions of Hydrothermarchaeota in Hydrothermal Sediment.</title>
        <authorList>
            <person name="Zhou Z."/>
            <person name="Liu Y."/>
            <person name="Xu W."/>
            <person name="Pan J."/>
            <person name="Luo Z.H."/>
            <person name="Li M."/>
        </authorList>
    </citation>
    <scope>NUCLEOTIDE SEQUENCE [LARGE SCALE GENOMIC DNA]</scope>
    <source>
        <strain evidence="6">SpSt-381</strain>
    </source>
</reference>
<protein>
    <recommendedName>
        <fullName evidence="4">Cys-tRNA(Pro)/Cys-tRNA(Cys) deacylase</fullName>
        <ecNumber evidence="4">4.2.-.-</ecNumber>
    </recommendedName>
</protein>
<dbReference type="InterPro" id="IPR004369">
    <property type="entry name" value="Prolyl-tRNA_editing_YbaK/EbsC"/>
</dbReference>
<dbReference type="EMBL" id="DSQF01000020">
    <property type="protein sequence ID" value="HGZ43769.1"/>
    <property type="molecule type" value="Genomic_DNA"/>
</dbReference>
<keyword evidence="2 4" id="KW-0648">Protein biosynthesis</keyword>
<evidence type="ECO:0000259" key="5">
    <source>
        <dbReference type="Pfam" id="PF04073"/>
    </source>
</evidence>
<accession>A0A832I254</accession>
<dbReference type="GO" id="GO:0006412">
    <property type="term" value="P:translation"/>
    <property type="evidence" value="ECO:0007669"/>
    <property type="project" value="UniProtKB-KW"/>
</dbReference>
<dbReference type="InterPro" id="IPR036754">
    <property type="entry name" value="YbaK/aa-tRNA-synt-asso_dom_sf"/>
</dbReference>
<comment type="similarity">
    <text evidence="1 4">Belongs to the prolyl-tRNA editing family. YbaK/EbsC subfamily.</text>
</comment>
<sequence>MTPAIRLLRDLGIPHEVREYVHDPSAGSYGLEAAAALGVPPAHVFKTLVARGDRRLVVAMVPVSREVDFRALAAAAGAKRAAMVDPAEAERATGYVTGGISPFAQKRSLPAVLDASAASLARVWVSGGRRGLEVGLAPADLVRVTGATLAPIAR</sequence>
<evidence type="ECO:0000256" key="1">
    <source>
        <dbReference type="ARBA" id="ARBA00009798"/>
    </source>
</evidence>
<dbReference type="InterPro" id="IPR007214">
    <property type="entry name" value="YbaK/aa-tRNA-synth-assoc-dom"/>
</dbReference>
<dbReference type="PANTHER" id="PTHR30411:SF0">
    <property type="entry name" value="CYS-TRNA(PRO)_CYS-TRNA(CYS) DEACYLASE YBAK"/>
    <property type="match status" value="1"/>
</dbReference>
<name>A0A832I254_UNCEI</name>
<keyword evidence="3 4" id="KW-0456">Lyase</keyword>
<dbReference type="PANTHER" id="PTHR30411">
    <property type="entry name" value="CYTOPLASMIC PROTEIN"/>
    <property type="match status" value="1"/>
</dbReference>